<organism evidence="1 2">
    <name type="scientific">Datura stramonium</name>
    <name type="common">Jimsonweed</name>
    <name type="synonym">Common thornapple</name>
    <dbReference type="NCBI Taxonomy" id="4076"/>
    <lineage>
        <taxon>Eukaryota</taxon>
        <taxon>Viridiplantae</taxon>
        <taxon>Streptophyta</taxon>
        <taxon>Embryophyta</taxon>
        <taxon>Tracheophyta</taxon>
        <taxon>Spermatophyta</taxon>
        <taxon>Magnoliopsida</taxon>
        <taxon>eudicotyledons</taxon>
        <taxon>Gunneridae</taxon>
        <taxon>Pentapetalae</taxon>
        <taxon>asterids</taxon>
        <taxon>lamiids</taxon>
        <taxon>Solanales</taxon>
        <taxon>Solanaceae</taxon>
        <taxon>Solanoideae</taxon>
        <taxon>Datureae</taxon>
        <taxon>Datura</taxon>
    </lineage>
</organism>
<dbReference type="Proteomes" id="UP000823775">
    <property type="component" value="Unassembled WGS sequence"/>
</dbReference>
<name>A0ABS8RP50_DATST</name>
<accession>A0ABS8RP50</accession>
<evidence type="ECO:0000313" key="1">
    <source>
        <dbReference type="EMBL" id="MCD7448517.1"/>
    </source>
</evidence>
<evidence type="ECO:0000313" key="2">
    <source>
        <dbReference type="Proteomes" id="UP000823775"/>
    </source>
</evidence>
<protein>
    <submittedName>
        <fullName evidence="1">Uncharacterized protein</fullName>
    </submittedName>
</protein>
<sequence length="83" mass="8993">MYPTHRVGFRARSSLGFKADRQGVEASPVGSGYACAMVGLAQVSEGSGFSIPLRFEAWQIAHSNVKDLAPTNIDIGFKPLRLR</sequence>
<reference evidence="1 2" key="1">
    <citation type="journal article" date="2021" name="BMC Genomics">
        <title>Datura genome reveals duplications of psychoactive alkaloid biosynthetic genes and high mutation rate following tissue culture.</title>
        <authorList>
            <person name="Rajewski A."/>
            <person name="Carter-House D."/>
            <person name="Stajich J."/>
            <person name="Litt A."/>
        </authorList>
    </citation>
    <scope>NUCLEOTIDE SEQUENCE [LARGE SCALE GENOMIC DNA]</scope>
    <source>
        <strain evidence="1">AR-01</strain>
    </source>
</reference>
<keyword evidence="2" id="KW-1185">Reference proteome</keyword>
<proteinExistence type="predicted"/>
<dbReference type="EMBL" id="JACEIK010000065">
    <property type="protein sequence ID" value="MCD7448517.1"/>
    <property type="molecule type" value="Genomic_DNA"/>
</dbReference>
<gene>
    <name evidence="1" type="ORF">HAX54_043447</name>
</gene>
<comment type="caution">
    <text evidence="1">The sequence shown here is derived from an EMBL/GenBank/DDBJ whole genome shotgun (WGS) entry which is preliminary data.</text>
</comment>